<dbReference type="GO" id="GO:0016746">
    <property type="term" value="F:acyltransferase activity"/>
    <property type="evidence" value="ECO:0007669"/>
    <property type="project" value="InterPro"/>
</dbReference>
<protein>
    <submittedName>
        <fullName evidence="4">Lsr2 family protein</fullName>
    </submittedName>
</protein>
<reference evidence="4" key="1">
    <citation type="submission" date="2022-12" db="EMBL/GenBank/DDBJ databases">
        <title>Gycomyces niveus sp.nov.,a novel actinomycete isolated from soil in Shouguan.</title>
        <authorList>
            <person name="Yang X."/>
        </authorList>
    </citation>
    <scope>NUCLEOTIDE SEQUENCE</scope>
    <source>
        <strain evidence="4">NEAU-A15</strain>
    </source>
</reference>
<keyword evidence="1" id="KW-0238">DNA-binding</keyword>
<dbReference type="GO" id="GO:0003677">
    <property type="term" value="F:DNA binding"/>
    <property type="evidence" value="ECO:0007669"/>
    <property type="project" value="UniProtKB-KW"/>
</dbReference>
<dbReference type="Pfam" id="PF23359">
    <property type="entry name" value="Lsr2_DNA-bd"/>
    <property type="match status" value="1"/>
</dbReference>
<keyword evidence="5" id="KW-1185">Reference proteome</keyword>
<feature type="domain" description="Lsr2 dimerization" evidence="2">
    <location>
        <begin position="1"/>
        <end position="57"/>
    </location>
</feature>
<dbReference type="InterPro" id="IPR024412">
    <property type="entry name" value="Lsr2_dim_dom"/>
</dbReference>
<dbReference type="RefSeq" id="WP_270109605.1">
    <property type="nucleotide sequence ID" value="NZ_JAPZVP010000006.1"/>
</dbReference>
<feature type="domain" description="Lsr2 DNA-binding" evidence="3">
    <location>
        <begin position="78"/>
        <end position="113"/>
    </location>
</feature>
<dbReference type="Gene3D" id="3.30.60.230">
    <property type="entry name" value="Lsr2, dimerization domain"/>
    <property type="match status" value="1"/>
</dbReference>
<dbReference type="InterPro" id="IPR042261">
    <property type="entry name" value="Lsr2-like_dimerization"/>
</dbReference>
<gene>
    <name evidence="4" type="ORF">O1R50_08855</name>
</gene>
<dbReference type="Proteomes" id="UP001146067">
    <property type="component" value="Unassembled WGS sequence"/>
</dbReference>
<dbReference type="AlphaFoldDB" id="A0A9X3SRA5"/>
<evidence type="ECO:0000259" key="2">
    <source>
        <dbReference type="Pfam" id="PF11774"/>
    </source>
</evidence>
<dbReference type="Gene3D" id="4.10.320.10">
    <property type="entry name" value="E3-binding domain"/>
    <property type="match status" value="1"/>
</dbReference>
<dbReference type="InterPro" id="IPR055370">
    <property type="entry name" value="Lsr2_DNA-bd"/>
</dbReference>
<evidence type="ECO:0000313" key="5">
    <source>
        <dbReference type="Proteomes" id="UP001146067"/>
    </source>
</evidence>
<comment type="caution">
    <text evidence="4">The sequence shown here is derived from an EMBL/GenBank/DDBJ whole genome shotgun (WGS) entry which is preliminary data.</text>
</comment>
<proteinExistence type="predicted"/>
<name>A0A9X3SRA5_9ACTN</name>
<dbReference type="InterPro" id="IPR036625">
    <property type="entry name" value="E3-bd_dom_sf"/>
</dbReference>
<evidence type="ECO:0000313" key="4">
    <source>
        <dbReference type="EMBL" id="MDA1359729.1"/>
    </source>
</evidence>
<evidence type="ECO:0000256" key="1">
    <source>
        <dbReference type="ARBA" id="ARBA00023125"/>
    </source>
</evidence>
<dbReference type="EMBL" id="JAPZVP010000006">
    <property type="protein sequence ID" value="MDA1359729.1"/>
    <property type="molecule type" value="Genomic_DNA"/>
</dbReference>
<evidence type="ECO:0000259" key="3">
    <source>
        <dbReference type="Pfam" id="PF23359"/>
    </source>
</evidence>
<accession>A0A9X3SRA5</accession>
<organism evidence="4 5">
    <name type="scientific">Glycomyces luteolus</name>
    <dbReference type="NCBI Taxonomy" id="2670330"/>
    <lineage>
        <taxon>Bacteria</taxon>
        <taxon>Bacillati</taxon>
        <taxon>Actinomycetota</taxon>
        <taxon>Actinomycetes</taxon>
        <taxon>Glycomycetales</taxon>
        <taxon>Glycomycetaceae</taxon>
        <taxon>Glycomyces</taxon>
    </lineage>
</organism>
<dbReference type="Pfam" id="PF11774">
    <property type="entry name" value="Lsr2"/>
    <property type="match status" value="1"/>
</dbReference>
<sequence length="118" mass="13021">MAKQTVITLSDDIDGGEAAESVEFGIDGYLYSIDLSAAHAAELRDRLTAYREFGTRLGRYHARAASPAPVRRVPNRGGKERNLEIRRWAEQQHLPVKARGKISDSVIAKYDAAHTEAA</sequence>